<protein>
    <submittedName>
        <fullName evidence="12">DUF221-domain-containing protein</fullName>
    </submittedName>
</protein>
<accession>A0A165CMZ0</accession>
<evidence type="ECO:0000259" key="10">
    <source>
        <dbReference type="Pfam" id="PF13967"/>
    </source>
</evidence>
<dbReference type="FunCoup" id="A0A165CMZ0">
    <property type="interactions" value="85"/>
</dbReference>
<feature type="domain" description="CSC1/OSCA1-like 7TM region" evidence="8">
    <location>
        <begin position="383"/>
        <end position="657"/>
    </location>
</feature>
<proteinExistence type="inferred from homology"/>
<dbReference type="GO" id="GO:0005227">
    <property type="term" value="F:calcium-activated cation channel activity"/>
    <property type="evidence" value="ECO:0007669"/>
    <property type="project" value="InterPro"/>
</dbReference>
<feature type="transmembrane region" description="Helical" evidence="7">
    <location>
        <begin position="16"/>
        <end position="37"/>
    </location>
</feature>
<dbReference type="PANTHER" id="PTHR13018">
    <property type="entry name" value="PROBABLE MEMBRANE PROTEIN DUF221-RELATED"/>
    <property type="match status" value="1"/>
</dbReference>
<evidence type="ECO:0000256" key="3">
    <source>
        <dbReference type="ARBA" id="ARBA00022448"/>
    </source>
</evidence>
<feature type="transmembrane region" description="Helical" evidence="7">
    <location>
        <begin position="475"/>
        <end position="495"/>
    </location>
</feature>
<feature type="transmembrane region" description="Helical" evidence="7">
    <location>
        <begin position="428"/>
        <end position="454"/>
    </location>
</feature>
<gene>
    <name evidence="12" type="ORF">EXIGLDRAFT_684541</name>
</gene>
<evidence type="ECO:0000256" key="5">
    <source>
        <dbReference type="ARBA" id="ARBA00022989"/>
    </source>
</evidence>
<keyword evidence="3" id="KW-0813">Transport</keyword>
<dbReference type="InterPro" id="IPR027815">
    <property type="entry name" value="CSC1/OSCA1-like_cyt"/>
</dbReference>
<feature type="transmembrane region" description="Helical" evidence="7">
    <location>
        <begin position="521"/>
        <end position="547"/>
    </location>
</feature>
<keyword evidence="13" id="KW-1185">Reference proteome</keyword>
<feature type="domain" description="10TM putative phosphate transporter extracellular tail" evidence="9">
    <location>
        <begin position="721"/>
        <end position="786"/>
    </location>
</feature>
<keyword evidence="5 7" id="KW-1133">Transmembrane helix</keyword>
<dbReference type="InterPro" id="IPR022257">
    <property type="entry name" value="PHM7_ext"/>
</dbReference>
<evidence type="ECO:0000259" key="11">
    <source>
        <dbReference type="Pfam" id="PF14703"/>
    </source>
</evidence>
<dbReference type="Pfam" id="PF14703">
    <property type="entry name" value="PHM7_cyt"/>
    <property type="match status" value="1"/>
</dbReference>
<evidence type="ECO:0000256" key="1">
    <source>
        <dbReference type="ARBA" id="ARBA00004141"/>
    </source>
</evidence>
<feature type="transmembrane region" description="Helical" evidence="7">
    <location>
        <begin position="142"/>
        <end position="161"/>
    </location>
</feature>
<feature type="transmembrane region" description="Helical" evidence="7">
    <location>
        <begin position="634"/>
        <end position="659"/>
    </location>
</feature>
<feature type="domain" description="CSC1/OSCA1-like N-terminal transmembrane" evidence="10">
    <location>
        <begin position="16"/>
        <end position="163"/>
    </location>
</feature>
<sequence length="808" mass="89491">MSATGQDTTSSNTKTFVSALITGLVVGGVYLTLFYVLHSRNQKIFQPRSYLGPPQKRVKALPKNVFGWFGGIIREPDIRVGEVNGLDAYFFIRFMRAMIMILLPSWLLTWTILFPVTATKPNKKLAGLDIFSLGNVGSEKKLVAHLLVAITLIVWTLFVLYREFNHFARVRLGYLASSSYAADPRSRSVMITNLPAQWETEQALRDAAAFVGAPVERVWFIRKVKPLEKLFDEREKQAYKLEGAEAKLQSLAAKNVRKGTTPAGADPESPDIVSRYVPLKKRPAHRLGFLGLLGKKVDTLEYAPEFIQKKNDELARERASLANYPLANSAFIRFSRQIDAHSFAAGVHKASGKRTMSVATDVIPEDVIWHNLSMSPAQRTIRTVVSWAGTIGLIIIWAPLVAFVGVVSNISTICSTVSFLNWICKLPGAVVGIIQGILPPVLLAVLFMLLPIYLRTLIKLQGEPRFSTVERKLWNRFWLFQIIHGFLIIAIASGLTKSLNNIGKEAAQIPTKLATNLPGSAIFFLTFILTVTLGSATKTFSRAVPFLMTKFAFILRGNAPRKAFKYDFGMSAIALSTAWPPIALLAVIALVYTVVQPVIVGFACVGFILLYLTYKYMLTWVCEQPVHLETNGFYYPYALGAIFAALYVEEIFLAALFFLRKTTVGYIFGAIMIVVGVLTVGFQIWIDRRTWKAATYLGTASKILGGESTENLNPPPPRPLSVDAGEQAFDHPATWRDGPVIWIVDDVLGIGRSEAARINGYGIATSTEGARMGEDGKTIIERGPPDQPWYDEKAHAPLTTTDVRTQTM</sequence>
<dbReference type="Pfam" id="PF13967">
    <property type="entry name" value="RSN1_TM"/>
    <property type="match status" value="1"/>
</dbReference>
<dbReference type="InterPro" id="IPR045122">
    <property type="entry name" value="Csc1-like"/>
</dbReference>
<dbReference type="PANTHER" id="PTHR13018:SF143">
    <property type="entry name" value="CSC1_OSCA1-LIKE 7TM REGION DOMAIN-CONTAINING PROTEIN"/>
    <property type="match status" value="1"/>
</dbReference>
<dbReference type="Pfam" id="PF12621">
    <property type="entry name" value="PHM7_ext"/>
    <property type="match status" value="1"/>
</dbReference>
<name>A0A165CMZ0_EXIGL</name>
<keyword evidence="6 7" id="KW-0472">Membrane</keyword>
<dbReference type="GO" id="GO:0005886">
    <property type="term" value="C:plasma membrane"/>
    <property type="evidence" value="ECO:0007669"/>
    <property type="project" value="TreeGrafter"/>
</dbReference>
<evidence type="ECO:0000256" key="2">
    <source>
        <dbReference type="ARBA" id="ARBA00007779"/>
    </source>
</evidence>
<feature type="transmembrane region" description="Helical" evidence="7">
    <location>
        <begin position="665"/>
        <end position="686"/>
    </location>
</feature>
<dbReference type="OrthoDB" id="1076608at2759"/>
<evidence type="ECO:0000259" key="9">
    <source>
        <dbReference type="Pfam" id="PF12621"/>
    </source>
</evidence>
<dbReference type="EMBL" id="KV426305">
    <property type="protein sequence ID" value="KZV82767.1"/>
    <property type="molecule type" value="Genomic_DNA"/>
</dbReference>
<feature type="transmembrane region" description="Helical" evidence="7">
    <location>
        <begin position="598"/>
        <end position="614"/>
    </location>
</feature>
<evidence type="ECO:0000256" key="6">
    <source>
        <dbReference type="ARBA" id="ARBA00023136"/>
    </source>
</evidence>
<keyword evidence="4 7" id="KW-0812">Transmembrane</keyword>
<feature type="domain" description="CSC1/OSCA1-like cytosolic" evidence="11">
    <location>
        <begin position="186"/>
        <end position="371"/>
    </location>
</feature>
<evidence type="ECO:0000259" key="8">
    <source>
        <dbReference type="Pfam" id="PF02714"/>
    </source>
</evidence>
<feature type="transmembrane region" description="Helical" evidence="7">
    <location>
        <begin position="384"/>
        <end position="408"/>
    </location>
</feature>
<dbReference type="InParanoid" id="A0A165CMZ0"/>
<reference evidence="12 13" key="1">
    <citation type="journal article" date="2016" name="Mol. Biol. Evol.">
        <title>Comparative Genomics of Early-Diverging Mushroom-Forming Fungi Provides Insights into the Origins of Lignocellulose Decay Capabilities.</title>
        <authorList>
            <person name="Nagy L.G."/>
            <person name="Riley R."/>
            <person name="Tritt A."/>
            <person name="Adam C."/>
            <person name="Daum C."/>
            <person name="Floudas D."/>
            <person name="Sun H."/>
            <person name="Yadav J.S."/>
            <person name="Pangilinan J."/>
            <person name="Larsson K.H."/>
            <person name="Matsuura K."/>
            <person name="Barry K."/>
            <person name="Labutti K."/>
            <person name="Kuo R."/>
            <person name="Ohm R.A."/>
            <person name="Bhattacharya S.S."/>
            <person name="Shirouzu T."/>
            <person name="Yoshinaga Y."/>
            <person name="Martin F.M."/>
            <person name="Grigoriev I.V."/>
            <person name="Hibbett D.S."/>
        </authorList>
    </citation>
    <scope>NUCLEOTIDE SEQUENCE [LARGE SCALE GENOMIC DNA]</scope>
    <source>
        <strain evidence="12 13">HHB12029</strain>
    </source>
</reference>
<dbReference type="Pfam" id="PF02714">
    <property type="entry name" value="RSN1_7TM"/>
    <property type="match status" value="1"/>
</dbReference>
<evidence type="ECO:0000256" key="7">
    <source>
        <dbReference type="SAM" id="Phobius"/>
    </source>
</evidence>
<feature type="transmembrane region" description="Helical" evidence="7">
    <location>
        <begin position="568"/>
        <end position="592"/>
    </location>
</feature>
<evidence type="ECO:0000313" key="13">
    <source>
        <dbReference type="Proteomes" id="UP000077266"/>
    </source>
</evidence>
<organism evidence="12 13">
    <name type="scientific">Exidia glandulosa HHB12029</name>
    <dbReference type="NCBI Taxonomy" id="1314781"/>
    <lineage>
        <taxon>Eukaryota</taxon>
        <taxon>Fungi</taxon>
        <taxon>Dikarya</taxon>
        <taxon>Basidiomycota</taxon>
        <taxon>Agaricomycotina</taxon>
        <taxon>Agaricomycetes</taxon>
        <taxon>Auriculariales</taxon>
        <taxon>Exidiaceae</taxon>
        <taxon>Exidia</taxon>
    </lineage>
</organism>
<evidence type="ECO:0000256" key="4">
    <source>
        <dbReference type="ARBA" id="ARBA00022692"/>
    </source>
</evidence>
<evidence type="ECO:0000313" key="12">
    <source>
        <dbReference type="EMBL" id="KZV82767.1"/>
    </source>
</evidence>
<dbReference type="AlphaFoldDB" id="A0A165CMZ0"/>
<comment type="similarity">
    <text evidence="2">Belongs to the CSC1 (TC 1.A.17) family.</text>
</comment>
<feature type="transmembrane region" description="Helical" evidence="7">
    <location>
        <begin position="97"/>
        <end position="118"/>
    </location>
</feature>
<dbReference type="Proteomes" id="UP000077266">
    <property type="component" value="Unassembled WGS sequence"/>
</dbReference>
<dbReference type="InterPro" id="IPR003864">
    <property type="entry name" value="CSC1/OSCA1-like_7TM"/>
</dbReference>
<comment type="subcellular location">
    <subcellularLocation>
        <location evidence="1">Membrane</location>
        <topology evidence="1">Multi-pass membrane protein</topology>
    </subcellularLocation>
</comment>
<dbReference type="InterPro" id="IPR032880">
    <property type="entry name" value="CSC1/OSCA1-like_N"/>
</dbReference>